<proteinExistence type="predicted"/>
<name>A0A5B7FM39_PORTR</name>
<dbReference type="Proteomes" id="UP000324222">
    <property type="component" value="Unassembled WGS sequence"/>
</dbReference>
<accession>A0A5B7FM39</accession>
<sequence>MVGLAKELPIEGVDDLLGKDVRGGVIVTPLLDEEPLPHYPAGKNEAVFPDCCTQWPEVENQGSEETRMRNVRVDNGCSGGNGDFWSVFYKEAASQEPYA</sequence>
<reference evidence="1 2" key="1">
    <citation type="submission" date="2019-05" db="EMBL/GenBank/DDBJ databases">
        <title>Another draft genome of Portunus trituberculatus and its Hox gene families provides insights of decapod evolution.</title>
        <authorList>
            <person name="Jeong J.-H."/>
            <person name="Song I."/>
            <person name="Kim S."/>
            <person name="Choi T."/>
            <person name="Kim D."/>
            <person name="Ryu S."/>
            <person name="Kim W."/>
        </authorList>
    </citation>
    <scope>NUCLEOTIDE SEQUENCE [LARGE SCALE GENOMIC DNA]</scope>
    <source>
        <tissue evidence="1">Muscle</tissue>
    </source>
</reference>
<dbReference type="AlphaFoldDB" id="A0A5B7FM39"/>
<evidence type="ECO:0000313" key="1">
    <source>
        <dbReference type="EMBL" id="MPC45494.1"/>
    </source>
</evidence>
<gene>
    <name evidence="1" type="ORF">E2C01_039193</name>
</gene>
<evidence type="ECO:0000313" key="2">
    <source>
        <dbReference type="Proteomes" id="UP000324222"/>
    </source>
</evidence>
<organism evidence="1 2">
    <name type="scientific">Portunus trituberculatus</name>
    <name type="common">Swimming crab</name>
    <name type="synonym">Neptunus trituberculatus</name>
    <dbReference type="NCBI Taxonomy" id="210409"/>
    <lineage>
        <taxon>Eukaryota</taxon>
        <taxon>Metazoa</taxon>
        <taxon>Ecdysozoa</taxon>
        <taxon>Arthropoda</taxon>
        <taxon>Crustacea</taxon>
        <taxon>Multicrustacea</taxon>
        <taxon>Malacostraca</taxon>
        <taxon>Eumalacostraca</taxon>
        <taxon>Eucarida</taxon>
        <taxon>Decapoda</taxon>
        <taxon>Pleocyemata</taxon>
        <taxon>Brachyura</taxon>
        <taxon>Eubrachyura</taxon>
        <taxon>Portunoidea</taxon>
        <taxon>Portunidae</taxon>
        <taxon>Portuninae</taxon>
        <taxon>Portunus</taxon>
    </lineage>
</organism>
<protein>
    <submittedName>
        <fullName evidence="1">Uncharacterized protein</fullName>
    </submittedName>
</protein>
<dbReference type="EMBL" id="VSRR010006752">
    <property type="protein sequence ID" value="MPC45494.1"/>
    <property type="molecule type" value="Genomic_DNA"/>
</dbReference>
<keyword evidence="2" id="KW-1185">Reference proteome</keyword>
<comment type="caution">
    <text evidence="1">The sequence shown here is derived from an EMBL/GenBank/DDBJ whole genome shotgun (WGS) entry which is preliminary data.</text>
</comment>